<dbReference type="Proteomes" id="UP001234202">
    <property type="component" value="Unassembled WGS sequence"/>
</dbReference>
<comment type="caution">
    <text evidence="1">The sequence shown here is derived from an EMBL/GenBank/DDBJ whole genome shotgun (WGS) entry which is preliminary data.</text>
</comment>
<protein>
    <submittedName>
        <fullName evidence="1">Uncharacterized protein</fullName>
    </submittedName>
</protein>
<sequence length="360" mass="39826">MPKDKATSSNKRINTGPVNRRTSSSSSDHAAGSSSPAASTSSNNATKYPELYWFWLLLFVLPVGFACSPEVIDTFDACLCGRDVSDPSMTGPWKDSLASFIYITCELLIPLTPFGGFGGNRQVQFWGKRLSRNKVIAEIVTYATGVPAAQAYDHKHISSHKQTIIKSLLIRYGDEALDDQLREDAARALRQFAGATPASRFLASYLRPVNTASANIYVLTQLRSRSAAQDFVTEYRSIGPVEDRERLCRNHPNVLRLYPFLALFLGLHGNSSADASRSNYMAADRALAPGQAIANFARTWWDSSVMTADADRKVVWAERWYANRELTIGRLSDEEFYNIHGEPPASNGGLVQGRFARAQQ</sequence>
<evidence type="ECO:0000313" key="2">
    <source>
        <dbReference type="Proteomes" id="UP001234202"/>
    </source>
</evidence>
<evidence type="ECO:0000313" key="1">
    <source>
        <dbReference type="EMBL" id="KAJ9116808.1"/>
    </source>
</evidence>
<gene>
    <name evidence="1" type="ORF">QFC24_006613</name>
</gene>
<proteinExistence type="predicted"/>
<keyword evidence="2" id="KW-1185">Reference proteome</keyword>
<dbReference type="EMBL" id="JASBWV010000034">
    <property type="protein sequence ID" value="KAJ9116808.1"/>
    <property type="molecule type" value="Genomic_DNA"/>
</dbReference>
<organism evidence="1 2">
    <name type="scientific">Naganishia onofrii</name>
    <dbReference type="NCBI Taxonomy" id="1851511"/>
    <lineage>
        <taxon>Eukaryota</taxon>
        <taxon>Fungi</taxon>
        <taxon>Dikarya</taxon>
        <taxon>Basidiomycota</taxon>
        <taxon>Agaricomycotina</taxon>
        <taxon>Tremellomycetes</taxon>
        <taxon>Filobasidiales</taxon>
        <taxon>Filobasidiaceae</taxon>
        <taxon>Naganishia</taxon>
    </lineage>
</organism>
<reference evidence="1" key="1">
    <citation type="submission" date="2023-04" db="EMBL/GenBank/DDBJ databases">
        <title>Draft Genome sequencing of Naganishia species isolated from polar environments using Oxford Nanopore Technology.</title>
        <authorList>
            <person name="Leo P."/>
            <person name="Venkateswaran K."/>
        </authorList>
    </citation>
    <scope>NUCLEOTIDE SEQUENCE</scope>
    <source>
        <strain evidence="1">DBVPG 5303</strain>
    </source>
</reference>
<accession>A0ACC2WZB0</accession>
<name>A0ACC2WZB0_9TREE</name>